<reference evidence="3" key="2">
    <citation type="submission" date="2024-04" db="EMBL/GenBank/DDBJ databases">
        <authorList>
            <person name="Chen Y."/>
            <person name="Shah S."/>
            <person name="Dougan E. K."/>
            <person name="Thang M."/>
            <person name="Chan C."/>
        </authorList>
    </citation>
    <scope>NUCLEOTIDE SEQUENCE [LARGE SCALE GENOMIC DNA]</scope>
</reference>
<dbReference type="EMBL" id="CAMXCT030000304">
    <property type="protein sequence ID" value="CAL4764210.1"/>
    <property type="molecule type" value="Genomic_DNA"/>
</dbReference>
<keyword evidence="1" id="KW-0812">Transmembrane</keyword>
<evidence type="ECO:0000313" key="2">
    <source>
        <dbReference type="EMBL" id="CAI3976898.1"/>
    </source>
</evidence>
<keyword evidence="1" id="KW-1133">Transmembrane helix</keyword>
<evidence type="ECO:0000313" key="4">
    <source>
        <dbReference type="Proteomes" id="UP001152797"/>
    </source>
</evidence>
<sequence>MSSYFGHLDSSIDDDLEERLHNWIEKSRAPEDTSADSLEELHKKIKWVRSSISHHTARLGGPWLPPTLPFLLTFDPRTRIFAISFANLLCIDIDEKDGCDKTTAAEVVERYAKSHGLTFRLLETDRGMHAYCTSRTFDPRESETWEMMRNLKCDLYYIAFSTFRGFSYRLSPKFFDSDETRELQVQKKKQDFDHEFVQREWSQKIVGPESGEDPALVSMVNLTLELTRYIKSIPNLWLQVSWNLCWDWLLRDICNFAKNEYMKLLEQPGPSTLALHLWMKSSNTMNLQYMNDLMDWQPCKNPQHLRAKTADGKTIVIYHHEATARHPEGGWYFVHAEKHRGPFESQRAAKNAVAETFRGQMPKNVEMALLKDPGECPHWTVWMVRHVDLEGANLLRLLWCLMGCFLVLLMVSLVVTSRPEQGESVCVDSLVPGGSTSKMN</sequence>
<proteinExistence type="predicted"/>
<feature type="transmembrane region" description="Helical" evidence="1">
    <location>
        <begin position="394"/>
        <end position="415"/>
    </location>
</feature>
<gene>
    <name evidence="2" type="ORF">C1SCF055_LOCUS5082</name>
</gene>
<dbReference type="EMBL" id="CAMXCT010000304">
    <property type="protein sequence ID" value="CAI3976898.1"/>
    <property type="molecule type" value="Genomic_DNA"/>
</dbReference>
<keyword evidence="1" id="KW-0472">Membrane</keyword>
<evidence type="ECO:0000256" key="1">
    <source>
        <dbReference type="SAM" id="Phobius"/>
    </source>
</evidence>
<name>A0A9P1BQZ9_9DINO</name>
<evidence type="ECO:0000313" key="3">
    <source>
        <dbReference type="EMBL" id="CAL1130273.1"/>
    </source>
</evidence>
<protein>
    <submittedName>
        <fullName evidence="2">Uncharacterized protein</fullName>
    </submittedName>
</protein>
<dbReference type="AlphaFoldDB" id="A0A9P1BQZ9"/>
<keyword evidence="4" id="KW-1185">Reference proteome</keyword>
<accession>A0A9P1BQZ9</accession>
<dbReference type="EMBL" id="CAMXCT020000304">
    <property type="protein sequence ID" value="CAL1130273.1"/>
    <property type="molecule type" value="Genomic_DNA"/>
</dbReference>
<organism evidence="2">
    <name type="scientific">Cladocopium goreaui</name>
    <dbReference type="NCBI Taxonomy" id="2562237"/>
    <lineage>
        <taxon>Eukaryota</taxon>
        <taxon>Sar</taxon>
        <taxon>Alveolata</taxon>
        <taxon>Dinophyceae</taxon>
        <taxon>Suessiales</taxon>
        <taxon>Symbiodiniaceae</taxon>
        <taxon>Cladocopium</taxon>
    </lineage>
</organism>
<comment type="caution">
    <text evidence="2">The sequence shown here is derived from an EMBL/GenBank/DDBJ whole genome shotgun (WGS) entry which is preliminary data.</text>
</comment>
<dbReference type="Proteomes" id="UP001152797">
    <property type="component" value="Unassembled WGS sequence"/>
</dbReference>
<reference evidence="2" key="1">
    <citation type="submission" date="2022-10" db="EMBL/GenBank/DDBJ databases">
        <authorList>
            <person name="Chen Y."/>
            <person name="Dougan E. K."/>
            <person name="Chan C."/>
            <person name="Rhodes N."/>
            <person name="Thang M."/>
        </authorList>
    </citation>
    <scope>NUCLEOTIDE SEQUENCE</scope>
</reference>